<dbReference type="EMBL" id="LRFG02000001">
    <property type="protein sequence ID" value="PCO06838.1"/>
    <property type="molecule type" value="Genomic_DNA"/>
</dbReference>
<proteinExistence type="predicted"/>
<feature type="signal peptide" evidence="1">
    <location>
        <begin position="1"/>
        <end position="38"/>
    </location>
</feature>
<dbReference type="Pfam" id="PF04214">
    <property type="entry name" value="DUF411"/>
    <property type="match status" value="1"/>
</dbReference>
<sequence length="198" mass="21817">MRSILRKYAELSSGPGNRALTVLIGLVICLSVSSALNAADDSETYESESGEASFTEEDITVYKHRFCFCCKDWIEHLQHAGMSPAVVNRGDMGVIKSQWAIPQGFGSCHTAVWRDRYVFEGHVPARIIRKFLANPPEDAIGLSVPGMPEGSPGMYDGGEFEPYNVYLLLPGGDYRFYARITRAEDGESSESPKHSSSE</sequence>
<dbReference type="InterPro" id="IPR007332">
    <property type="entry name" value="DUF411"/>
</dbReference>
<evidence type="ECO:0000313" key="3">
    <source>
        <dbReference type="Proteomes" id="UP000218427"/>
    </source>
</evidence>
<keyword evidence="3" id="KW-1185">Reference proteome</keyword>
<name>A0ABX4I3T0_9GAMM</name>
<feature type="chain" id="PRO_5046561966" evidence="1">
    <location>
        <begin position="39"/>
        <end position="198"/>
    </location>
</feature>
<comment type="caution">
    <text evidence="2">The sequence shown here is derived from an EMBL/GenBank/DDBJ whole genome shotgun (WGS) entry which is preliminary data.</text>
</comment>
<evidence type="ECO:0000256" key="1">
    <source>
        <dbReference type="SAM" id="SignalP"/>
    </source>
</evidence>
<keyword evidence="1" id="KW-0732">Signal</keyword>
<gene>
    <name evidence="2" type="ORF">AWR36_003600</name>
</gene>
<accession>A0ABX4I3T0</accession>
<protein>
    <submittedName>
        <fullName evidence="2">Metal-binding protein</fullName>
    </submittedName>
</protein>
<evidence type="ECO:0000313" key="2">
    <source>
        <dbReference type="EMBL" id="PCO06838.1"/>
    </source>
</evidence>
<reference evidence="2" key="1">
    <citation type="submission" date="2017-08" db="EMBL/GenBank/DDBJ databases">
        <title>Microbulbifer marisrubri sp. nov., a halophilic alphaproteobacterium isolated from marine sediment of the Yellow Sea, China.</title>
        <authorList>
            <person name="Zhang G."/>
            <person name="Xiong Q."/>
        </authorList>
    </citation>
    <scope>NUCLEOTIDE SEQUENCE [LARGE SCALE GENOMIC DNA]</scope>
    <source>
        <strain evidence="2">WRN-8</strain>
    </source>
</reference>
<organism evidence="2 3">
    <name type="scientific">Microbulbifer flavimaris</name>
    <dbReference type="NCBI Taxonomy" id="1781068"/>
    <lineage>
        <taxon>Bacteria</taxon>
        <taxon>Pseudomonadati</taxon>
        <taxon>Pseudomonadota</taxon>
        <taxon>Gammaproteobacteria</taxon>
        <taxon>Cellvibrionales</taxon>
        <taxon>Microbulbiferaceae</taxon>
        <taxon>Microbulbifer</taxon>
    </lineage>
</organism>
<dbReference type="Proteomes" id="UP000218427">
    <property type="component" value="Unassembled WGS sequence"/>
</dbReference>